<dbReference type="Pfam" id="PF24748">
    <property type="entry name" value="Galaxin_repeat"/>
    <property type="match status" value="1"/>
</dbReference>
<organism evidence="4 5">
    <name type="scientific">Mauremys mutica</name>
    <name type="common">yellowpond turtle</name>
    <dbReference type="NCBI Taxonomy" id="74926"/>
    <lineage>
        <taxon>Eukaryota</taxon>
        <taxon>Metazoa</taxon>
        <taxon>Chordata</taxon>
        <taxon>Craniata</taxon>
        <taxon>Vertebrata</taxon>
        <taxon>Euteleostomi</taxon>
        <taxon>Archelosauria</taxon>
        <taxon>Testudinata</taxon>
        <taxon>Testudines</taxon>
        <taxon>Cryptodira</taxon>
        <taxon>Durocryptodira</taxon>
        <taxon>Testudinoidea</taxon>
        <taxon>Geoemydidae</taxon>
        <taxon>Geoemydinae</taxon>
        <taxon>Mauremys</taxon>
    </lineage>
</organism>
<gene>
    <name evidence="4" type="ORF">KIL84_002032</name>
</gene>
<protein>
    <recommendedName>
        <fullName evidence="3">Galaxin-like repeats domain-containing protein</fullName>
    </recommendedName>
</protein>
<dbReference type="InterPro" id="IPR056601">
    <property type="entry name" value="Galaxin_dom"/>
</dbReference>
<keyword evidence="2" id="KW-0732">Signal</keyword>
<sequence>MAQILMILALGTVLTNVTQDRPLPWPWHPDLCQAFGCQEPVKQDECGKELYNIQTHLCCDNTTHWKVKEKPSPTYDCCGFEVYDQKTQECCEDLSIKPKQHCRQKGKQAVPYRSGAERCSSLSAAPGAKGRNG</sequence>
<proteinExistence type="predicted"/>
<feature type="domain" description="Galaxin-like repeats" evidence="3">
    <location>
        <begin position="42"/>
        <end position="119"/>
    </location>
</feature>
<evidence type="ECO:0000313" key="4">
    <source>
        <dbReference type="EMBL" id="KAH1181098.1"/>
    </source>
</evidence>
<accession>A0A9D3XJK0</accession>
<evidence type="ECO:0000256" key="2">
    <source>
        <dbReference type="SAM" id="SignalP"/>
    </source>
</evidence>
<feature type="chain" id="PRO_5039323596" description="Galaxin-like repeats domain-containing protein" evidence="2">
    <location>
        <begin position="20"/>
        <end position="133"/>
    </location>
</feature>
<feature type="signal peptide" evidence="2">
    <location>
        <begin position="1"/>
        <end position="19"/>
    </location>
</feature>
<comment type="caution">
    <text evidence="4">The sequence shown here is derived from an EMBL/GenBank/DDBJ whole genome shotgun (WGS) entry which is preliminary data.</text>
</comment>
<evidence type="ECO:0000256" key="1">
    <source>
        <dbReference type="SAM" id="MobiDB-lite"/>
    </source>
</evidence>
<reference evidence="4" key="1">
    <citation type="submission" date="2021-09" db="EMBL/GenBank/DDBJ databases">
        <title>The genome of Mauremys mutica provides insights into the evolution of semi-aquatic lifestyle.</title>
        <authorList>
            <person name="Gong S."/>
            <person name="Gao Y."/>
        </authorList>
    </citation>
    <scope>NUCLEOTIDE SEQUENCE</scope>
    <source>
        <strain evidence="4">MM-2020</strain>
        <tissue evidence="4">Muscle</tissue>
    </source>
</reference>
<evidence type="ECO:0000313" key="5">
    <source>
        <dbReference type="Proteomes" id="UP000827986"/>
    </source>
</evidence>
<name>A0A9D3XJK0_9SAUR</name>
<dbReference type="EMBL" id="JAHDVG010000469">
    <property type="protein sequence ID" value="KAH1181098.1"/>
    <property type="molecule type" value="Genomic_DNA"/>
</dbReference>
<keyword evidence="5" id="KW-1185">Reference proteome</keyword>
<feature type="region of interest" description="Disordered" evidence="1">
    <location>
        <begin position="113"/>
        <end position="133"/>
    </location>
</feature>
<evidence type="ECO:0000259" key="3">
    <source>
        <dbReference type="Pfam" id="PF24748"/>
    </source>
</evidence>
<dbReference type="AlphaFoldDB" id="A0A9D3XJK0"/>
<dbReference type="Proteomes" id="UP000827986">
    <property type="component" value="Unassembled WGS sequence"/>
</dbReference>